<evidence type="ECO:0000256" key="1">
    <source>
        <dbReference type="SAM" id="Phobius"/>
    </source>
</evidence>
<organism evidence="3 4">
    <name type="scientific">Dorea longicatena</name>
    <dbReference type="NCBI Taxonomy" id="88431"/>
    <lineage>
        <taxon>Bacteria</taxon>
        <taxon>Bacillati</taxon>
        <taxon>Bacillota</taxon>
        <taxon>Clostridia</taxon>
        <taxon>Lachnospirales</taxon>
        <taxon>Lachnospiraceae</taxon>
        <taxon>Dorea</taxon>
    </lineage>
</organism>
<proteinExistence type="predicted"/>
<keyword evidence="1" id="KW-0472">Membrane</keyword>
<dbReference type="PANTHER" id="PTHR35007:SF2">
    <property type="entry name" value="PILUS ASSEMBLE PROTEIN"/>
    <property type="match status" value="1"/>
</dbReference>
<keyword evidence="2" id="KW-0732">Signal</keyword>
<feature type="signal peptide" evidence="2">
    <location>
        <begin position="1"/>
        <end position="20"/>
    </location>
</feature>
<protein>
    <submittedName>
        <fullName evidence="3">Bacterial type II secretion system protein F domain</fullName>
    </submittedName>
</protein>
<accession>A0A173SP31</accession>
<keyword evidence="1" id="KW-1133">Transmembrane helix</keyword>
<feature type="transmembrane region" description="Helical" evidence="1">
    <location>
        <begin position="376"/>
        <end position="397"/>
    </location>
</feature>
<dbReference type="Proteomes" id="UP000095597">
    <property type="component" value="Unassembled WGS sequence"/>
</dbReference>
<name>A0A173SP31_9FIRM</name>
<evidence type="ECO:0000313" key="4">
    <source>
        <dbReference type="Proteomes" id="UP000095597"/>
    </source>
</evidence>
<evidence type="ECO:0000256" key="2">
    <source>
        <dbReference type="SAM" id="SignalP"/>
    </source>
</evidence>
<dbReference type="EMBL" id="CYXO01000005">
    <property type="protein sequence ID" value="CUM91439.1"/>
    <property type="molecule type" value="Genomic_DNA"/>
</dbReference>
<gene>
    <name evidence="3" type="ORF">ERS852573_01107</name>
</gene>
<dbReference type="AlphaFoldDB" id="A0A173SP31"/>
<reference evidence="3 4" key="1">
    <citation type="submission" date="2015-09" db="EMBL/GenBank/DDBJ databases">
        <authorList>
            <consortium name="Pathogen Informatics"/>
        </authorList>
    </citation>
    <scope>NUCLEOTIDE SEQUENCE [LARGE SCALE GENOMIC DNA]</scope>
    <source>
        <strain evidence="3 4">2789STDY5834961</strain>
    </source>
</reference>
<feature type="transmembrane region" description="Helical" evidence="1">
    <location>
        <begin position="218"/>
        <end position="235"/>
    </location>
</feature>
<evidence type="ECO:0000313" key="3">
    <source>
        <dbReference type="EMBL" id="CUM91439.1"/>
    </source>
</evidence>
<keyword evidence="1" id="KW-0812">Transmembrane</keyword>
<feature type="chain" id="PRO_5008011692" evidence="2">
    <location>
        <begin position="21"/>
        <end position="401"/>
    </location>
</feature>
<dbReference type="RefSeq" id="WP_242856330.1">
    <property type="nucleotide sequence ID" value="NZ_CYXO01000005.1"/>
</dbReference>
<dbReference type="PANTHER" id="PTHR35007">
    <property type="entry name" value="INTEGRAL MEMBRANE PROTEIN-RELATED"/>
    <property type="match status" value="1"/>
</dbReference>
<sequence>MKAAGLIIALGILVTGADMACSRTQMTPSIERNDYGKGKKVEELDVQIGNKKKKVRTSVEVSERQYSAKEVQELFSRIIRKMDRLILAGNETLDRVDEDLNLVTDIPGEPVKVSWELDRYDVMDIQGKLKEQNISEKGVLVKLNAVLTYTANEEEQASYQCVACVYPKKLSGEESTKKDVEEAIKKADTATKEKKKLILPEMLDTNELRYYQPFNERGPVITVMGMMIGILLYALQKQNIRKAEEERKKQMIEDYPEVISKLTLYLGAGMTVKKAWRKITEGYMKEKEDENERYVYEEMRQTCHEMDSGVTEAEGYENFGRRCDLQIYIRLGALLSQNLRKGTKGLSELLKLESIQAFEERKARAKRLGEEAGTKLLLPMFLMLVEVLIIVIVPAFLTMQI</sequence>